<gene>
    <name evidence="3" type="ORF">LMUR_13859</name>
</gene>
<reference evidence="3 4" key="1">
    <citation type="submission" date="2012-12" db="EMBL/GenBank/DDBJ databases">
        <title>Novel taxa of Listeriaceae from agricultural environments in the United States.</title>
        <authorList>
            <person name="den Bakker H.C."/>
            <person name="Allred A."/>
            <person name="Warchocki S."/>
            <person name="Wright E.M."/>
            <person name="Burrell A."/>
            <person name="Nightingale K.K."/>
            <person name="Kephart D."/>
            <person name="Wiedmann M."/>
        </authorList>
    </citation>
    <scope>NUCLEOTIDE SEQUENCE [LARGE SCALE GENOMIC DNA]</scope>
    <source>
        <strain evidence="3 4">FSL F6-1183</strain>
    </source>
</reference>
<dbReference type="Proteomes" id="UP000019251">
    <property type="component" value="Unassembled WGS sequence"/>
</dbReference>
<protein>
    <submittedName>
        <fullName evidence="3">Modulator protein RsbR</fullName>
    </submittedName>
</protein>
<dbReference type="PROSITE" id="PS50801">
    <property type="entry name" value="STAS"/>
    <property type="match status" value="1"/>
</dbReference>
<dbReference type="EMBL" id="AODG01000018">
    <property type="protein sequence ID" value="EUJ26290.1"/>
    <property type="molecule type" value="Genomic_DNA"/>
</dbReference>
<evidence type="ECO:0000313" key="3">
    <source>
        <dbReference type="EMBL" id="EUJ26290.1"/>
    </source>
</evidence>
<name>A0A829R2T7_LISGR</name>
<feature type="domain" description="STAS" evidence="2">
    <location>
        <begin position="165"/>
        <end position="276"/>
    </location>
</feature>
<evidence type="ECO:0000256" key="1">
    <source>
        <dbReference type="ARBA" id="ARBA00022553"/>
    </source>
</evidence>
<dbReference type="PANTHER" id="PTHR33745">
    <property type="entry name" value="RSBT ANTAGONIST PROTEIN RSBS-RELATED"/>
    <property type="match status" value="1"/>
</dbReference>
<accession>A0A829R2T7</accession>
<comment type="caution">
    <text evidence="3">The sequence shown here is derived from an EMBL/GenBank/DDBJ whole genome shotgun (WGS) entry which is preliminary data.</text>
</comment>
<sequence length="283" mass="32089">MLTNQHLYEYLEDNAHSLADNWIEALDQGDKDDLSVIYTTALIRAIQTKNNELHGLLARTFTEDAASFQKDLDNWLRTISTEIEYLQTPIHFIISAFYRLQGNYIEAINTFYQSNCTSYSAEDLYAWTTSIYTHMEKIILAFLEKQQQFAEKRLRSQQAMINELSSPVIALTEYTSILPLMGYLDTERGTNFADNVLDQCVEKQISCLMIDLSAVTIVNTNLAQKLFALLDTLHLVGIDTVLSGVRPEIAQTAVQLGIDFDGITIKATLAHAIHDRYAELGYL</sequence>
<dbReference type="Gene3D" id="3.30.750.24">
    <property type="entry name" value="STAS domain"/>
    <property type="match status" value="1"/>
</dbReference>
<evidence type="ECO:0000259" key="2">
    <source>
        <dbReference type="PROSITE" id="PS50801"/>
    </source>
</evidence>
<proteinExistence type="predicted"/>
<evidence type="ECO:0000313" key="4">
    <source>
        <dbReference type="Proteomes" id="UP000019251"/>
    </source>
</evidence>
<dbReference type="CDD" id="cd07041">
    <property type="entry name" value="STAS_RsbR_RsbS_like"/>
    <property type="match status" value="1"/>
</dbReference>
<dbReference type="AlphaFoldDB" id="A0A829R2T7"/>
<dbReference type="PANTHER" id="PTHR33745:SF3">
    <property type="entry name" value="RSBT CO-ANTAGONIST PROTEIN RSBRC"/>
    <property type="match status" value="1"/>
</dbReference>
<keyword evidence="1" id="KW-0597">Phosphoprotein</keyword>
<dbReference type="InterPro" id="IPR002645">
    <property type="entry name" value="STAS_dom"/>
</dbReference>
<dbReference type="InterPro" id="IPR036513">
    <property type="entry name" value="STAS_dom_sf"/>
</dbReference>
<dbReference type="SUPFAM" id="SSF52091">
    <property type="entry name" value="SpoIIaa-like"/>
    <property type="match status" value="1"/>
</dbReference>
<dbReference type="Pfam" id="PF01740">
    <property type="entry name" value="STAS"/>
    <property type="match status" value="1"/>
</dbReference>
<organism evidence="3 4">
    <name type="scientific">Listeria grayi FSL F6-1183</name>
    <dbReference type="NCBI Taxonomy" id="1265827"/>
    <lineage>
        <taxon>Bacteria</taxon>
        <taxon>Bacillati</taxon>
        <taxon>Bacillota</taxon>
        <taxon>Bacilli</taxon>
        <taxon>Bacillales</taxon>
        <taxon>Listeriaceae</taxon>
        <taxon>Listeria</taxon>
    </lineage>
</organism>
<dbReference type="InterPro" id="IPR051932">
    <property type="entry name" value="Bact_StressResp_Reg"/>
</dbReference>
<dbReference type="RefSeq" id="WP_036108024.1">
    <property type="nucleotide sequence ID" value="NZ_AODG01000018.1"/>
</dbReference>